<sequence length="75" mass="8860">MVVSLWCILIDETKRQGLAELIGVDWQLILSRLLYDTLIFYGNVSIILLKNSRFGQHSQPSKNECFENWQRKRSF</sequence>
<dbReference type="EMBL" id="LGKP01000015">
    <property type="protein sequence ID" value="KPL88947.1"/>
    <property type="molecule type" value="Genomic_DNA"/>
</dbReference>
<dbReference type="Proteomes" id="UP000050277">
    <property type="component" value="Unassembled WGS sequence"/>
</dbReference>
<gene>
    <name evidence="1" type="ORF">SE18_09825</name>
</gene>
<protein>
    <submittedName>
        <fullName evidence="1">Uncharacterized protein</fullName>
    </submittedName>
</protein>
<evidence type="ECO:0000313" key="2">
    <source>
        <dbReference type="Proteomes" id="UP000050277"/>
    </source>
</evidence>
<keyword evidence="2" id="KW-1185">Reference proteome</keyword>
<evidence type="ECO:0000313" key="1">
    <source>
        <dbReference type="EMBL" id="KPL88947.1"/>
    </source>
</evidence>
<comment type="caution">
    <text evidence="1">The sequence shown here is derived from an EMBL/GenBank/DDBJ whole genome shotgun (WGS) entry which is preliminary data.</text>
</comment>
<organism evidence="1 2">
    <name type="scientific">Herpetosiphon geysericola</name>
    <dbReference type="NCBI Taxonomy" id="70996"/>
    <lineage>
        <taxon>Bacteria</taxon>
        <taxon>Bacillati</taxon>
        <taxon>Chloroflexota</taxon>
        <taxon>Chloroflexia</taxon>
        <taxon>Herpetosiphonales</taxon>
        <taxon>Herpetosiphonaceae</taxon>
        <taxon>Herpetosiphon</taxon>
    </lineage>
</organism>
<dbReference type="AlphaFoldDB" id="A0A0P6XZE8"/>
<reference evidence="1 2" key="1">
    <citation type="submission" date="2015-07" db="EMBL/GenBank/DDBJ databases">
        <title>Whole genome sequence of Herpetosiphon geysericola DSM 7119.</title>
        <authorList>
            <person name="Hemp J."/>
            <person name="Ward L.M."/>
            <person name="Pace L.A."/>
            <person name="Fischer W.W."/>
        </authorList>
    </citation>
    <scope>NUCLEOTIDE SEQUENCE [LARGE SCALE GENOMIC DNA]</scope>
    <source>
        <strain evidence="1 2">DSM 7119</strain>
    </source>
</reference>
<proteinExistence type="predicted"/>
<dbReference type="STRING" id="70996.SE18_09825"/>
<accession>A0A0P6XZE8</accession>
<name>A0A0P6XZE8_9CHLR</name>